<name>A0ACD5X3Q5_AVESA</name>
<evidence type="ECO:0000313" key="2">
    <source>
        <dbReference type="Proteomes" id="UP001732700"/>
    </source>
</evidence>
<sequence length="116" mass="12067">MEKGNGGEKKVEVGAGGGEKKPEAAPACFTKTGGDDATLLDTTKGYFKQLQETSADTHWSCIKNRARLAKEYVAEKTSSVFGRKKVEPEVKGDETPAAAKGEGAKPAALAAGGESH</sequence>
<dbReference type="Proteomes" id="UP001732700">
    <property type="component" value="Chromosome 4D"/>
</dbReference>
<evidence type="ECO:0000313" key="1">
    <source>
        <dbReference type="EnsemblPlants" id="AVESA.00010b.r2.4DG0748150.1.CDS"/>
    </source>
</evidence>
<reference evidence="1" key="1">
    <citation type="submission" date="2021-05" db="EMBL/GenBank/DDBJ databases">
        <authorList>
            <person name="Scholz U."/>
            <person name="Mascher M."/>
            <person name="Fiebig A."/>
        </authorList>
    </citation>
    <scope>NUCLEOTIDE SEQUENCE [LARGE SCALE GENOMIC DNA]</scope>
</reference>
<keyword evidence="2" id="KW-1185">Reference proteome</keyword>
<dbReference type="EnsemblPlants" id="AVESA.00010b.r2.4DG0748150.1">
    <property type="protein sequence ID" value="AVESA.00010b.r2.4DG0748150.1.CDS"/>
    <property type="gene ID" value="AVESA.00010b.r2.4DG0748150"/>
</dbReference>
<protein>
    <submittedName>
        <fullName evidence="1">Uncharacterized protein</fullName>
    </submittedName>
</protein>
<proteinExistence type="predicted"/>
<organism evidence="1 2">
    <name type="scientific">Avena sativa</name>
    <name type="common">Oat</name>
    <dbReference type="NCBI Taxonomy" id="4498"/>
    <lineage>
        <taxon>Eukaryota</taxon>
        <taxon>Viridiplantae</taxon>
        <taxon>Streptophyta</taxon>
        <taxon>Embryophyta</taxon>
        <taxon>Tracheophyta</taxon>
        <taxon>Spermatophyta</taxon>
        <taxon>Magnoliopsida</taxon>
        <taxon>Liliopsida</taxon>
        <taxon>Poales</taxon>
        <taxon>Poaceae</taxon>
        <taxon>BOP clade</taxon>
        <taxon>Pooideae</taxon>
        <taxon>Poodae</taxon>
        <taxon>Poeae</taxon>
        <taxon>Poeae Chloroplast Group 1 (Aveneae type)</taxon>
        <taxon>Aveninae</taxon>
        <taxon>Avena</taxon>
    </lineage>
</organism>
<accession>A0ACD5X3Q5</accession>
<reference evidence="1" key="2">
    <citation type="submission" date="2025-09" db="UniProtKB">
        <authorList>
            <consortium name="EnsemblPlants"/>
        </authorList>
    </citation>
    <scope>IDENTIFICATION</scope>
</reference>